<organism evidence="2 3">
    <name type="scientific">Mugilogobius chulae</name>
    <name type="common">yellowstripe goby</name>
    <dbReference type="NCBI Taxonomy" id="88201"/>
    <lineage>
        <taxon>Eukaryota</taxon>
        <taxon>Metazoa</taxon>
        <taxon>Chordata</taxon>
        <taxon>Craniata</taxon>
        <taxon>Vertebrata</taxon>
        <taxon>Euteleostomi</taxon>
        <taxon>Actinopterygii</taxon>
        <taxon>Neopterygii</taxon>
        <taxon>Teleostei</taxon>
        <taxon>Neoteleostei</taxon>
        <taxon>Acanthomorphata</taxon>
        <taxon>Gobiaria</taxon>
        <taxon>Gobiiformes</taxon>
        <taxon>Gobioidei</taxon>
        <taxon>Gobiidae</taxon>
        <taxon>Gobionellinae</taxon>
        <taxon>Mugilogobius</taxon>
    </lineage>
</organism>
<reference evidence="3" key="1">
    <citation type="submission" date="2024-04" db="EMBL/GenBank/DDBJ databases">
        <title>Salinicola lusitanus LLJ914,a marine bacterium isolated from the Okinawa Trough.</title>
        <authorList>
            <person name="Li J."/>
        </authorList>
    </citation>
    <scope>NUCLEOTIDE SEQUENCE [LARGE SCALE GENOMIC DNA]</scope>
</reference>
<feature type="compositionally biased region" description="Basic and acidic residues" evidence="1">
    <location>
        <begin position="121"/>
        <end position="138"/>
    </location>
</feature>
<gene>
    <name evidence="2" type="ORF">WMY93_030916</name>
</gene>
<proteinExistence type="predicted"/>
<comment type="caution">
    <text evidence="2">The sequence shown here is derived from an EMBL/GenBank/DDBJ whole genome shotgun (WGS) entry which is preliminary data.</text>
</comment>
<dbReference type="Proteomes" id="UP001460270">
    <property type="component" value="Unassembled WGS sequence"/>
</dbReference>
<feature type="region of interest" description="Disordered" evidence="1">
    <location>
        <begin position="104"/>
        <end position="138"/>
    </location>
</feature>
<name>A0AAW0MPW7_9GOBI</name>
<evidence type="ECO:0000256" key="1">
    <source>
        <dbReference type="SAM" id="MobiDB-lite"/>
    </source>
</evidence>
<evidence type="ECO:0000313" key="2">
    <source>
        <dbReference type="EMBL" id="KAK7878756.1"/>
    </source>
</evidence>
<protein>
    <submittedName>
        <fullName evidence="2">Uncharacterized protein</fullName>
    </submittedName>
</protein>
<dbReference type="EMBL" id="JBBPFD010000482">
    <property type="protein sequence ID" value="KAK7878756.1"/>
    <property type="molecule type" value="Genomic_DNA"/>
</dbReference>
<sequence>MDQTRTKLKERHLAADLHEEDPHVTYLHPQDPKARMFTHNMFTIPWYTLSELRQTRRPVIGCQHQGEPLPPCPLLRLHVSVSASTVAAGRQALVELRALHQLTSFSHPTGELANGRGAAGYRREREREKEKHDDSKGD</sequence>
<keyword evidence="3" id="KW-1185">Reference proteome</keyword>
<dbReference type="AlphaFoldDB" id="A0AAW0MPW7"/>
<evidence type="ECO:0000313" key="3">
    <source>
        <dbReference type="Proteomes" id="UP001460270"/>
    </source>
</evidence>
<accession>A0AAW0MPW7</accession>